<dbReference type="Proteomes" id="UP000294292">
    <property type="component" value="Chromosome"/>
</dbReference>
<proteinExistence type="predicted"/>
<evidence type="ECO:0000313" key="2">
    <source>
        <dbReference type="EMBL" id="QBP42819.1"/>
    </source>
</evidence>
<protein>
    <submittedName>
        <fullName evidence="2">Uncharacterized protein</fullName>
    </submittedName>
</protein>
<feature type="transmembrane region" description="Helical" evidence="1">
    <location>
        <begin position="86"/>
        <end position="104"/>
    </location>
</feature>
<organism evidence="2 3">
    <name type="scientific">Paenisporosarcina antarctica</name>
    <dbReference type="NCBI Taxonomy" id="417367"/>
    <lineage>
        <taxon>Bacteria</taxon>
        <taxon>Bacillati</taxon>
        <taxon>Bacillota</taxon>
        <taxon>Bacilli</taxon>
        <taxon>Bacillales</taxon>
        <taxon>Caryophanaceae</taxon>
        <taxon>Paenisporosarcina</taxon>
    </lineage>
</organism>
<keyword evidence="3" id="KW-1185">Reference proteome</keyword>
<dbReference type="KEGG" id="panc:E2636_17470"/>
<dbReference type="OrthoDB" id="1952191at2"/>
<keyword evidence="1" id="KW-0472">Membrane</keyword>
<sequence length="259" mass="30368">MRYLNNMLIAIPFILFVYAQVFALYFLPQSLVLIHIVVLASMIIILFLIKWNWSFMFIVITTLVYGFTLTGLAFTENYLQQQQIEFVLLNIVYFVSILSIWYSAHHLQKLKITLEFEKLKNFELQKFVSTHSRLLTNKEFSERVSINLVGLKRRNEMGFLMQISVNVKKNKEQIYKKILAEVIEDSTRDQFDFFTLTDTSTFLVFLQNTSEDGCQIVQSRVIDKLRGKVNITELPVNFTTKRVEYLQDTKSHLKVGSFA</sequence>
<feature type="transmembrane region" description="Helical" evidence="1">
    <location>
        <begin position="7"/>
        <end position="26"/>
    </location>
</feature>
<gene>
    <name evidence="2" type="ORF">E2636_17470</name>
</gene>
<feature type="transmembrane region" description="Helical" evidence="1">
    <location>
        <begin position="32"/>
        <end position="49"/>
    </location>
</feature>
<accession>A0A4P7A2Y2</accession>
<feature type="transmembrane region" description="Helical" evidence="1">
    <location>
        <begin position="56"/>
        <end position="74"/>
    </location>
</feature>
<dbReference type="EMBL" id="CP038015">
    <property type="protein sequence ID" value="QBP42819.1"/>
    <property type="molecule type" value="Genomic_DNA"/>
</dbReference>
<dbReference type="AlphaFoldDB" id="A0A4P7A2Y2"/>
<reference evidence="2 3" key="1">
    <citation type="submission" date="2019-03" db="EMBL/GenBank/DDBJ databases">
        <title>Complete genome sequence of Paenisporosarcina antarctica CGMCC 1.6503T.</title>
        <authorList>
            <person name="Rong J.-C."/>
            <person name="Chi N.-Y."/>
            <person name="Zhang Q.-F."/>
        </authorList>
    </citation>
    <scope>NUCLEOTIDE SEQUENCE [LARGE SCALE GENOMIC DNA]</scope>
    <source>
        <strain evidence="2 3">CGMCC 1.6503</strain>
    </source>
</reference>
<evidence type="ECO:0000313" key="3">
    <source>
        <dbReference type="Proteomes" id="UP000294292"/>
    </source>
</evidence>
<evidence type="ECO:0000256" key="1">
    <source>
        <dbReference type="SAM" id="Phobius"/>
    </source>
</evidence>
<name>A0A4P7A2Y2_9BACL</name>
<keyword evidence="1" id="KW-0812">Transmembrane</keyword>
<keyword evidence="1" id="KW-1133">Transmembrane helix</keyword>